<dbReference type="AlphaFoldDB" id="A0A8J9Y5P8"/>
<dbReference type="Pfam" id="PF00041">
    <property type="entry name" value="fn3"/>
    <property type="match status" value="1"/>
</dbReference>
<keyword evidence="8" id="KW-0472">Membrane</keyword>
<evidence type="ECO:0000259" key="9">
    <source>
        <dbReference type="SMART" id="SM00060"/>
    </source>
</evidence>
<keyword evidence="4" id="KW-0325">Glycoprotein</keyword>
<dbReference type="InterPro" id="IPR036116">
    <property type="entry name" value="FN3_sf"/>
</dbReference>
<comment type="subcellular location">
    <subcellularLocation>
        <location evidence="1">Secreted</location>
    </subcellularLocation>
</comment>
<sequence>MFYRAVYGLKVIHKETRDLSVEHIDYGANKTYFEVGLKKTVTCKATSKNQKVDWVDPSGKVVQRASTNRVFAQEHFMPYLRNRIPALVLTFNHVAVSDTGLWECRSGDISKEISLCVIERSEFVDTPTEVTVELGRSITLTCQAKGEPEPRLSWYRNGELITDQNSDSKYRLTTKYNSQGFESLLTITGLESEDSGDYVCDAIQESNLLDDCTASTTFNITLHVKFAPKFADGNSISYVAGMENESVSLVCAAEGYPEPSYKWFIEVNDSEDSEYAKVDVTNDGKSAIINVVANASTFGQRYRCQASNQYGNVNKYFVVVKLEKPKKPSQVNVDNATHDSLYLSVKWDHELFFTVDEIFVQYMEMKSLMKKKVGIPREIDWQKAFENEIEIDQGIDVESDTPGLIVTLPNLEEETQYWIRIRATNAAGDSPWSEPILVSTIAKPEEIVTLEEDESDSDGEEEPDDAAQISDGTFYGIFFAGGILVVAVGCMFAMRLV</sequence>
<dbReference type="CDD" id="cd00063">
    <property type="entry name" value="FN3"/>
    <property type="match status" value="1"/>
</dbReference>
<dbReference type="GO" id="GO:0007156">
    <property type="term" value="P:homophilic cell adhesion via plasma membrane adhesion molecules"/>
    <property type="evidence" value="ECO:0007669"/>
    <property type="project" value="TreeGrafter"/>
</dbReference>
<keyword evidence="5" id="KW-0393">Immunoglobulin domain</keyword>
<dbReference type="GO" id="GO:0043025">
    <property type="term" value="C:neuronal cell body"/>
    <property type="evidence" value="ECO:0007669"/>
    <property type="project" value="TreeGrafter"/>
</dbReference>
<feature type="domain" description="Immunoglobulin" evidence="11">
    <location>
        <begin position="28"/>
        <end position="118"/>
    </location>
</feature>
<evidence type="ECO:0000256" key="6">
    <source>
        <dbReference type="ARBA" id="ARBA00061228"/>
    </source>
</evidence>
<protein>
    <recommendedName>
        <fullName evidence="7">Hemolin</fullName>
    </recommendedName>
</protein>
<dbReference type="GO" id="GO:0005886">
    <property type="term" value="C:plasma membrane"/>
    <property type="evidence" value="ECO:0007669"/>
    <property type="project" value="TreeGrafter"/>
</dbReference>
<dbReference type="SMART" id="SM00409">
    <property type="entry name" value="IG"/>
    <property type="match status" value="3"/>
</dbReference>
<dbReference type="InterPro" id="IPR003598">
    <property type="entry name" value="Ig_sub2"/>
</dbReference>
<keyword evidence="8" id="KW-0812">Transmembrane</keyword>
<feature type="domain" description="Immunoglobulin" evidence="11">
    <location>
        <begin position="236"/>
        <end position="323"/>
    </location>
</feature>
<organism evidence="12 13">
    <name type="scientific">Brenthis ino</name>
    <name type="common">lesser marbled fritillary</name>
    <dbReference type="NCBI Taxonomy" id="405034"/>
    <lineage>
        <taxon>Eukaryota</taxon>
        <taxon>Metazoa</taxon>
        <taxon>Ecdysozoa</taxon>
        <taxon>Arthropoda</taxon>
        <taxon>Hexapoda</taxon>
        <taxon>Insecta</taxon>
        <taxon>Pterygota</taxon>
        <taxon>Neoptera</taxon>
        <taxon>Endopterygota</taxon>
        <taxon>Lepidoptera</taxon>
        <taxon>Glossata</taxon>
        <taxon>Ditrysia</taxon>
        <taxon>Papilionoidea</taxon>
        <taxon>Nymphalidae</taxon>
        <taxon>Heliconiinae</taxon>
        <taxon>Argynnini</taxon>
        <taxon>Brenthis</taxon>
    </lineage>
</organism>
<evidence type="ECO:0000313" key="12">
    <source>
        <dbReference type="EMBL" id="CAH0714526.1"/>
    </source>
</evidence>
<dbReference type="Pfam" id="PF13927">
    <property type="entry name" value="Ig_3"/>
    <property type="match status" value="2"/>
</dbReference>
<dbReference type="PANTHER" id="PTHR45080">
    <property type="entry name" value="CONTACTIN 5"/>
    <property type="match status" value="1"/>
</dbReference>
<dbReference type="SMART" id="SM00060">
    <property type="entry name" value="FN3"/>
    <property type="match status" value="1"/>
</dbReference>
<dbReference type="InterPro" id="IPR050958">
    <property type="entry name" value="Cell_Adh-Cytoskel_Orgn"/>
</dbReference>
<dbReference type="SMART" id="SM00408">
    <property type="entry name" value="IGc2"/>
    <property type="match status" value="2"/>
</dbReference>
<keyword evidence="8" id="KW-1133">Transmembrane helix</keyword>
<evidence type="ECO:0000256" key="3">
    <source>
        <dbReference type="ARBA" id="ARBA00023157"/>
    </source>
</evidence>
<evidence type="ECO:0000256" key="1">
    <source>
        <dbReference type="ARBA" id="ARBA00004613"/>
    </source>
</evidence>
<evidence type="ECO:0000256" key="4">
    <source>
        <dbReference type="ARBA" id="ARBA00023180"/>
    </source>
</evidence>
<dbReference type="CDD" id="cd00096">
    <property type="entry name" value="Ig"/>
    <property type="match status" value="1"/>
</dbReference>
<evidence type="ECO:0000313" key="13">
    <source>
        <dbReference type="Proteomes" id="UP000838878"/>
    </source>
</evidence>
<dbReference type="GO" id="GO:0030424">
    <property type="term" value="C:axon"/>
    <property type="evidence" value="ECO:0007669"/>
    <property type="project" value="TreeGrafter"/>
</dbReference>
<dbReference type="InterPro" id="IPR013783">
    <property type="entry name" value="Ig-like_fold"/>
</dbReference>
<feature type="transmembrane region" description="Helical" evidence="8">
    <location>
        <begin position="474"/>
        <end position="494"/>
    </location>
</feature>
<feature type="domain" description="Immunoglobulin subtype 2" evidence="10">
    <location>
        <begin position="242"/>
        <end position="311"/>
    </location>
</feature>
<keyword evidence="2" id="KW-0964">Secreted</keyword>
<dbReference type="GO" id="GO:0050808">
    <property type="term" value="P:synapse organization"/>
    <property type="evidence" value="ECO:0007669"/>
    <property type="project" value="TreeGrafter"/>
</dbReference>
<dbReference type="InterPro" id="IPR003599">
    <property type="entry name" value="Ig_sub"/>
</dbReference>
<dbReference type="FunFam" id="2.60.40.10:FF:000032">
    <property type="entry name" value="palladin isoform X1"/>
    <property type="match status" value="1"/>
</dbReference>
<evidence type="ECO:0000256" key="7">
    <source>
        <dbReference type="ARBA" id="ARBA00068688"/>
    </source>
</evidence>
<evidence type="ECO:0000256" key="5">
    <source>
        <dbReference type="ARBA" id="ARBA00023319"/>
    </source>
</evidence>
<keyword evidence="13" id="KW-1185">Reference proteome</keyword>
<dbReference type="SUPFAM" id="SSF48726">
    <property type="entry name" value="Immunoglobulin"/>
    <property type="match status" value="2"/>
</dbReference>
<reference evidence="12" key="1">
    <citation type="submission" date="2021-12" db="EMBL/GenBank/DDBJ databases">
        <authorList>
            <person name="Martin H S."/>
        </authorList>
    </citation>
    <scope>NUCLEOTIDE SEQUENCE</scope>
</reference>
<accession>A0A8J9Y5P8</accession>
<gene>
    <name evidence="12" type="ORF">BINO364_LOCUS1565</name>
</gene>
<keyword evidence="3" id="KW-1015">Disulfide bond</keyword>
<dbReference type="OrthoDB" id="5985519at2759"/>
<dbReference type="GO" id="GO:0005576">
    <property type="term" value="C:extracellular region"/>
    <property type="evidence" value="ECO:0007669"/>
    <property type="project" value="UniProtKB-SubCell"/>
</dbReference>
<name>A0A8J9Y5P8_9NEOP</name>
<feature type="domain" description="Immunoglobulin" evidence="11">
    <location>
        <begin position="127"/>
        <end position="225"/>
    </location>
</feature>
<dbReference type="InterPro" id="IPR003961">
    <property type="entry name" value="FN3_dom"/>
</dbReference>
<dbReference type="Proteomes" id="UP000838878">
    <property type="component" value="Chromosome 1"/>
</dbReference>
<evidence type="ECO:0000256" key="2">
    <source>
        <dbReference type="ARBA" id="ARBA00022525"/>
    </source>
</evidence>
<evidence type="ECO:0000259" key="10">
    <source>
        <dbReference type="SMART" id="SM00408"/>
    </source>
</evidence>
<feature type="domain" description="Immunoglobulin subtype 2" evidence="10">
    <location>
        <begin position="133"/>
        <end position="207"/>
    </location>
</feature>
<dbReference type="GO" id="GO:0008046">
    <property type="term" value="F:axon guidance receptor activity"/>
    <property type="evidence" value="ECO:0007669"/>
    <property type="project" value="TreeGrafter"/>
</dbReference>
<feature type="domain" description="Fibronectin type-III" evidence="9">
    <location>
        <begin position="325"/>
        <end position="430"/>
    </location>
</feature>
<dbReference type="Gene3D" id="2.60.40.10">
    <property type="entry name" value="Immunoglobulins"/>
    <property type="match status" value="3"/>
</dbReference>
<dbReference type="InterPro" id="IPR036179">
    <property type="entry name" value="Ig-like_dom_sf"/>
</dbReference>
<dbReference type="EMBL" id="OV170221">
    <property type="protein sequence ID" value="CAH0714526.1"/>
    <property type="molecule type" value="Genomic_DNA"/>
</dbReference>
<dbReference type="SUPFAM" id="SSF49265">
    <property type="entry name" value="Fibronectin type III"/>
    <property type="match status" value="1"/>
</dbReference>
<proteinExistence type="inferred from homology"/>
<comment type="similarity">
    <text evidence="6">Belongs to the hemolin family.</text>
</comment>
<dbReference type="PANTHER" id="PTHR45080:SF29">
    <property type="entry name" value="NEURAL CELL ADHESION MOLECULE 1-LIKE ISOFORM X1"/>
    <property type="match status" value="1"/>
</dbReference>
<evidence type="ECO:0000256" key="8">
    <source>
        <dbReference type="SAM" id="Phobius"/>
    </source>
</evidence>
<evidence type="ECO:0000259" key="11">
    <source>
        <dbReference type="SMART" id="SM00409"/>
    </source>
</evidence>
<feature type="non-terminal residue" evidence="12">
    <location>
        <position position="497"/>
    </location>
</feature>